<evidence type="ECO:0000313" key="7">
    <source>
        <dbReference type="EMBL" id="KIW05604.1"/>
    </source>
</evidence>
<feature type="compositionally biased region" description="Basic and acidic residues" evidence="4">
    <location>
        <begin position="38"/>
        <end position="49"/>
    </location>
</feature>
<evidence type="ECO:0000256" key="4">
    <source>
        <dbReference type="SAM" id="MobiDB-lite"/>
    </source>
</evidence>
<feature type="compositionally biased region" description="Basic residues" evidence="4">
    <location>
        <begin position="163"/>
        <end position="172"/>
    </location>
</feature>
<dbReference type="GeneID" id="27311448"/>
<feature type="compositionally biased region" description="Basic and acidic residues" evidence="4">
    <location>
        <begin position="138"/>
        <end position="162"/>
    </location>
</feature>
<dbReference type="HOGENOM" id="CLU_018300_1_1_1"/>
<feature type="region of interest" description="Disordered" evidence="4">
    <location>
        <begin position="486"/>
        <end position="563"/>
    </location>
</feature>
<dbReference type="InterPro" id="IPR007019">
    <property type="entry name" value="SURF6"/>
</dbReference>
<feature type="compositionally biased region" description="Polar residues" evidence="4">
    <location>
        <begin position="252"/>
        <end position="266"/>
    </location>
</feature>
<feature type="domain" description="Ribosomal RNA-processing protein 14 N-terminal" evidence="6">
    <location>
        <begin position="8"/>
        <end position="59"/>
    </location>
</feature>
<evidence type="ECO:0000259" key="5">
    <source>
        <dbReference type="Pfam" id="PF04935"/>
    </source>
</evidence>
<dbReference type="OrthoDB" id="444809at2759"/>
<evidence type="ECO:0000256" key="3">
    <source>
        <dbReference type="ARBA" id="ARBA00023242"/>
    </source>
</evidence>
<evidence type="ECO:0000256" key="2">
    <source>
        <dbReference type="ARBA" id="ARBA00005904"/>
    </source>
</evidence>
<dbReference type="InterPro" id="IPR029190">
    <property type="entry name" value="Rrp14/SURF6_C"/>
</dbReference>
<sequence>MADDLEARLQSHAKAFEGLMSLLPPDLYYGKQNTENEWMKKKQTKEEKKAARKAKLNPANHKTAADVANERDQKRRLEEEEAERAAAGFDGPMERPGEGMAKPKAKAQKIAKGQDVHSKAYNDESDGSKPTLRQDGPNSKEERRKAKEQRRKEKQERKAAKAEKKKAKKQAKAQHVNPSAAKDAGDGEEEDGEGEDEEEESAEDATDVARVADIDAIDVSGLVDDSYEKDRHSSSRSPSPDPEFSPHHNDRASSTSSVHTSEGTEQSAKPSNKKPASKPSHPPKDEEHETPEQAKARKEAQIARLRALIEAKRKARKADGLDGKPARSRSELIEARRQKQQELKEKKKALRAQEREKLKKEEMEAHLASLRGSPVLGSELFAPRSRSASVSSPSAANNVNFSFNRVTFADGARLNSSLTSIDERKKRKGPSDTKTALIAAEKHQARLNSLDPSKRASLEEKDMWLHARQRVSGEKVLNDVSLLKKSLKRKEKAKSRSEKQWNERLEAVKRSQEARQRKREENIAKRREEKNAPKGKRAKTGAGVKKSKSKKRAGFEGTFRGRA</sequence>
<dbReference type="EMBL" id="KN847537">
    <property type="protein sequence ID" value="KIW05604.1"/>
    <property type="molecule type" value="Genomic_DNA"/>
</dbReference>
<reference evidence="7 8" key="1">
    <citation type="submission" date="2015-01" db="EMBL/GenBank/DDBJ databases">
        <title>The Genome Sequence of Ochroconis gallopava CBS43764.</title>
        <authorList>
            <consortium name="The Broad Institute Genomics Platform"/>
            <person name="Cuomo C."/>
            <person name="de Hoog S."/>
            <person name="Gorbushina A."/>
            <person name="Stielow B."/>
            <person name="Teixiera M."/>
            <person name="Abouelleil A."/>
            <person name="Chapman S.B."/>
            <person name="Priest M."/>
            <person name="Young S.K."/>
            <person name="Wortman J."/>
            <person name="Nusbaum C."/>
            <person name="Birren B."/>
        </authorList>
    </citation>
    <scope>NUCLEOTIDE SEQUENCE [LARGE SCALE GENOMIC DNA]</scope>
    <source>
        <strain evidence="7 8">CBS 43764</strain>
    </source>
</reference>
<feature type="region of interest" description="Disordered" evidence="4">
    <location>
        <begin position="38"/>
        <end position="365"/>
    </location>
</feature>
<feature type="compositionally biased region" description="Basic and acidic residues" evidence="4">
    <location>
        <begin position="112"/>
        <end position="122"/>
    </location>
</feature>
<dbReference type="GO" id="GO:0003723">
    <property type="term" value="F:RNA binding"/>
    <property type="evidence" value="ECO:0007669"/>
    <property type="project" value="TreeGrafter"/>
</dbReference>
<feature type="compositionally biased region" description="Basic and acidic residues" evidence="4">
    <location>
        <begin position="68"/>
        <end position="78"/>
    </location>
</feature>
<feature type="compositionally biased region" description="Basic and acidic residues" evidence="4">
    <location>
        <begin position="494"/>
        <end position="532"/>
    </location>
</feature>
<feature type="compositionally biased region" description="Basic residues" evidence="4">
    <location>
        <begin position="533"/>
        <end position="552"/>
    </location>
</feature>
<gene>
    <name evidence="7" type="ORF">PV09_03475</name>
</gene>
<dbReference type="AlphaFoldDB" id="A0A0D2B2T7"/>
<dbReference type="InParanoid" id="A0A0D2B2T7"/>
<feature type="compositionally biased region" description="Basic and acidic residues" evidence="4">
    <location>
        <begin position="282"/>
        <end position="365"/>
    </location>
</feature>
<proteinExistence type="inferred from homology"/>
<dbReference type="PANTHER" id="PTHR14369">
    <property type="entry name" value="SURFEIT LOCUS PROTEIN 6"/>
    <property type="match status" value="1"/>
</dbReference>
<dbReference type="FunCoup" id="A0A0D2B2T7">
    <property type="interactions" value="306"/>
</dbReference>
<dbReference type="InterPro" id="IPR029188">
    <property type="entry name" value="Rrp14_N"/>
</dbReference>
<keyword evidence="8" id="KW-1185">Reference proteome</keyword>
<dbReference type="Pfam" id="PF15459">
    <property type="entry name" value="RRP14"/>
    <property type="match status" value="1"/>
</dbReference>
<name>A0A0D2B2T7_9PEZI</name>
<dbReference type="PANTHER" id="PTHR14369:SF0">
    <property type="entry name" value="SURFEIT LOCUS PROTEIN 6"/>
    <property type="match status" value="1"/>
</dbReference>
<dbReference type="RefSeq" id="XP_016215473.1">
    <property type="nucleotide sequence ID" value="XM_016356680.1"/>
</dbReference>
<protein>
    <recommendedName>
        <fullName evidence="9">Ribosomal RNA-processing protein 14/surfeit locus protein 6 C-terminal domain-containing protein</fullName>
    </recommendedName>
</protein>
<evidence type="ECO:0008006" key="9">
    <source>
        <dbReference type="Google" id="ProtNLM"/>
    </source>
</evidence>
<evidence type="ECO:0000313" key="8">
    <source>
        <dbReference type="Proteomes" id="UP000053259"/>
    </source>
</evidence>
<evidence type="ECO:0000256" key="1">
    <source>
        <dbReference type="ARBA" id="ARBA00004123"/>
    </source>
</evidence>
<feature type="compositionally biased region" description="Acidic residues" evidence="4">
    <location>
        <begin position="186"/>
        <end position="206"/>
    </location>
</feature>
<dbReference type="GO" id="GO:0005730">
    <property type="term" value="C:nucleolus"/>
    <property type="evidence" value="ECO:0007669"/>
    <property type="project" value="TreeGrafter"/>
</dbReference>
<dbReference type="Proteomes" id="UP000053259">
    <property type="component" value="Unassembled WGS sequence"/>
</dbReference>
<dbReference type="VEuPathDB" id="FungiDB:PV09_03475"/>
<dbReference type="GO" id="GO:0042274">
    <property type="term" value="P:ribosomal small subunit biogenesis"/>
    <property type="evidence" value="ECO:0007669"/>
    <property type="project" value="TreeGrafter"/>
</dbReference>
<dbReference type="GO" id="GO:0042273">
    <property type="term" value="P:ribosomal large subunit biogenesis"/>
    <property type="evidence" value="ECO:0007669"/>
    <property type="project" value="TreeGrafter"/>
</dbReference>
<evidence type="ECO:0000259" key="6">
    <source>
        <dbReference type="Pfam" id="PF15459"/>
    </source>
</evidence>
<feature type="domain" description="Ribosomal RNA-processing protein 14/surfeit locus protein 6 C-terminal" evidence="5">
    <location>
        <begin position="331"/>
        <end position="534"/>
    </location>
</feature>
<keyword evidence="3" id="KW-0539">Nucleus</keyword>
<organism evidence="7 8">
    <name type="scientific">Verruconis gallopava</name>
    <dbReference type="NCBI Taxonomy" id="253628"/>
    <lineage>
        <taxon>Eukaryota</taxon>
        <taxon>Fungi</taxon>
        <taxon>Dikarya</taxon>
        <taxon>Ascomycota</taxon>
        <taxon>Pezizomycotina</taxon>
        <taxon>Dothideomycetes</taxon>
        <taxon>Pleosporomycetidae</taxon>
        <taxon>Venturiales</taxon>
        <taxon>Sympoventuriaceae</taxon>
        <taxon>Verruconis</taxon>
    </lineage>
</organism>
<accession>A0A0D2B2T7</accession>
<dbReference type="Pfam" id="PF04935">
    <property type="entry name" value="SURF6"/>
    <property type="match status" value="1"/>
</dbReference>
<comment type="similarity">
    <text evidence="2">Belongs to the SURF6 family.</text>
</comment>
<dbReference type="STRING" id="253628.A0A0D2B2T7"/>
<dbReference type="GO" id="GO:0003677">
    <property type="term" value="F:DNA binding"/>
    <property type="evidence" value="ECO:0007669"/>
    <property type="project" value="TreeGrafter"/>
</dbReference>
<comment type="subcellular location">
    <subcellularLocation>
        <location evidence="1">Nucleus</location>
    </subcellularLocation>
</comment>